<gene>
    <name evidence="3" type="ORF">AAF712_008221</name>
</gene>
<evidence type="ECO:0000313" key="3">
    <source>
        <dbReference type="EMBL" id="KAL0064824.1"/>
    </source>
</evidence>
<keyword evidence="1" id="KW-0175">Coiled coil</keyword>
<evidence type="ECO:0000313" key="4">
    <source>
        <dbReference type="Proteomes" id="UP001437256"/>
    </source>
</evidence>
<dbReference type="Proteomes" id="UP001437256">
    <property type="component" value="Unassembled WGS sequence"/>
</dbReference>
<proteinExistence type="predicted"/>
<feature type="compositionally biased region" description="Low complexity" evidence="2">
    <location>
        <begin position="99"/>
        <end position="110"/>
    </location>
</feature>
<dbReference type="EMBL" id="JBBXMP010000056">
    <property type="protein sequence ID" value="KAL0064824.1"/>
    <property type="molecule type" value="Genomic_DNA"/>
</dbReference>
<name>A0ABR2ZVK6_9AGAR</name>
<evidence type="ECO:0000256" key="2">
    <source>
        <dbReference type="SAM" id="MobiDB-lite"/>
    </source>
</evidence>
<reference evidence="3 4" key="1">
    <citation type="submission" date="2024-05" db="EMBL/GenBank/DDBJ databases">
        <title>A draft genome resource for the thread blight pathogen Marasmius tenuissimus strain MS-2.</title>
        <authorList>
            <person name="Yulfo-Soto G.E."/>
            <person name="Baruah I.K."/>
            <person name="Amoako-Attah I."/>
            <person name="Bukari Y."/>
            <person name="Meinhardt L.W."/>
            <person name="Bailey B.A."/>
            <person name="Cohen S.P."/>
        </authorList>
    </citation>
    <scope>NUCLEOTIDE SEQUENCE [LARGE SCALE GENOMIC DNA]</scope>
    <source>
        <strain evidence="3 4">MS-2</strain>
    </source>
</reference>
<keyword evidence="4" id="KW-1185">Reference proteome</keyword>
<comment type="caution">
    <text evidence="3">The sequence shown here is derived from an EMBL/GenBank/DDBJ whole genome shotgun (WGS) entry which is preliminary data.</text>
</comment>
<organism evidence="3 4">
    <name type="scientific">Marasmius tenuissimus</name>
    <dbReference type="NCBI Taxonomy" id="585030"/>
    <lineage>
        <taxon>Eukaryota</taxon>
        <taxon>Fungi</taxon>
        <taxon>Dikarya</taxon>
        <taxon>Basidiomycota</taxon>
        <taxon>Agaricomycotina</taxon>
        <taxon>Agaricomycetes</taxon>
        <taxon>Agaricomycetidae</taxon>
        <taxon>Agaricales</taxon>
        <taxon>Marasmiineae</taxon>
        <taxon>Marasmiaceae</taxon>
        <taxon>Marasmius</taxon>
    </lineage>
</organism>
<feature type="coiled-coil region" evidence="1">
    <location>
        <begin position="147"/>
        <end position="174"/>
    </location>
</feature>
<protein>
    <submittedName>
        <fullName evidence="3">Uncharacterized protein</fullName>
    </submittedName>
</protein>
<accession>A0ABR2ZVK6</accession>
<evidence type="ECO:0000256" key="1">
    <source>
        <dbReference type="SAM" id="Coils"/>
    </source>
</evidence>
<sequence length="242" mass="27478">MFTCPLPFFPWRSKAKPEATKTTEIRMSKPPCLPEVEGISYGSFGYLVNLFERYERGLFGFNGSTPSRMGSSSHQRTFLDELDFDLGSLAESDSDYHESPSTASSSSVSSYHTCSEDGQHPECEYLANTATPKSDQTHQTDPESILLSVALSELADIRSRREELRELVEREEREFGRRAYVIGLGVESTCEILPVTCGIEEQTEMILMNGNPRSRWDRFYKRLFKPSTHRKVKLIDSAIRPL</sequence>
<feature type="region of interest" description="Disordered" evidence="2">
    <location>
        <begin position="91"/>
        <end position="115"/>
    </location>
</feature>